<dbReference type="Proteomes" id="UP000070258">
    <property type="component" value="Unassembled WGS sequence"/>
</dbReference>
<feature type="chain" id="PRO_5007483230" description="DUF3060 domain-containing protein" evidence="1">
    <location>
        <begin position="28"/>
        <end position="128"/>
    </location>
</feature>
<feature type="signal peptide" evidence="1">
    <location>
        <begin position="1"/>
        <end position="27"/>
    </location>
</feature>
<evidence type="ECO:0000313" key="3">
    <source>
        <dbReference type="Proteomes" id="UP000070258"/>
    </source>
</evidence>
<sequence length="128" mass="13283">MRALTRIALATTALAAATVTATPMASAAIELNGHDQVRTLACNDDVKLIGSDNSIVFTSNCKRVEVSGHDNTLTFRDVTSLKLIGSGNSIKLGSASSVEVSGHDNTITCTGARKPTVKSIGADNSYQC</sequence>
<evidence type="ECO:0008006" key="4">
    <source>
        <dbReference type="Google" id="ProtNLM"/>
    </source>
</evidence>
<evidence type="ECO:0000313" key="2">
    <source>
        <dbReference type="EMBL" id="KXP07821.1"/>
    </source>
</evidence>
<name>A0A138ABD4_9ACTN</name>
<gene>
    <name evidence="2" type="ORF">AXK60_09335</name>
</gene>
<dbReference type="EMBL" id="LSRF01000055">
    <property type="protein sequence ID" value="KXP07821.1"/>
    <property type="molecule type" value="Genomic_DNA"/>
</dbReference>
<accession>A0A138ABD4</accession>
<comment type="caution">
    <text evidence="2">The sequence shown here is derived from an EMBL/GenBank/DDBJ whole genome shotgun (WGS) entry which is preliminary data.</text>
</comment>
<dbReference type="AlphaFoldDB" id="A0A138ABD4"/>
<dbReference type="InterPro" id="IPR021417">
    <property type="entry name" value="DUF3060"/>
</dbReference>
<dbReference type="Pfam" id="PF11259">
    <property type="entry name" value="DUF3060"/>
    <property type="match status" value="1"/>
</dbReference>
<protein>
    <recommendedName>
        <fullName evidence="4">DUF3060 domain-containing protein</fullName>
    </recommendedName>
</protein>
<proteinExistence type="predicted"/>
<reference evidence="3" key="1">
    <citation type="submission" date="2016-02" db="EMBL/GenBank/DDBJ databases">
        <authorList>
            <person name="Wen L."/>
            <person name="He K."/>
            <person name="Yang H."/>
        </authorList>
    </citation>
    <scope>NUCLEOTIDE SEQUENCE [LARGE SCALE GENOMIC DNA]</scope>
    <source>
        <strain evidence="3">JCM 15929</strain>
    </source>
</reference>
<evidence type="ECO:0000256" key="1">
    <source>
        <dbReference type="SAM" id="SignalP"/>
    </source>
</evidence>
<keyword evidence="1" id="KW-0732">Signal</keyword>
<organism evidence="2 3">
    <name type="scientific">Tsukamurella pseudospumae</name>
    <dbReference type="NCBI Taxonomy" id="239498"/>
    <lineage>
        <taxon>Bacteria</taxon>
        <taxon>Bacillati</taxon>
        <taxon>Actinomycetota</taxon>
        <taxon>Actinomycetes</taxon>
        <taxon>Mycobacteriales</taxon>
        <taxon>Tsukamurellaceae</taxon>
        <taxon>Tsukamurella</taxon>
    </lineage>
</organism>
<dbReference type="OrthoDB" id="4774059at2"/>
<dbReference type="RefSeq" id="WP_068571735.1">
    <property type="nucleotide sequence ID" value="NZ_LSRF01000055.1"/>
</dbReference>